<evidence type="ECO:0000313" key="1">
    <source>
        <dbReference type="EMBL" id="QHU00667.1"/>
    </source>
</evidence>
<sequence>MTKIMTLEQISQNDIRLINNNDTGGISIYQMLGEPIKAIEAIDIIKPIDTIKPIDIIKPIKLIKRKRRKLYIKTPILQCNIGICEGNNINLNFTASFHKQIYDLEEYIQNELQKHTKFLNMDEQDTIGKESIYRSMIKNDDGEEYIKLYINKNSKVFDRDNQRIDTDKYDEYLSGKFCCALVLELSEINVFADKAQFKPNVFQLKVYSFSLLPSGCKIYDNIELFNKEMKRIKLEQNNDCVEMTAYDDAVIEYDPNVNELLD</sequence>
<proteinExistence type="predicted"/>
<dbReference type="EMBL" id="MN740328">
    <property type="protein sequence ID" value="QHU00667.1"/>
    <property type="molecule type" value="Genomic_DNA"/>
</dbReference>
<reference evidence="1" key="1">
    <citation type="journal article" date="2020" name="Nature">
        <title>Giant virus diversity and host interactions through global metagenomics.</title>
        <authorList>
            <person name="Schulz F."/>
            <person name="Roux S."/>
            <person name="Paez-Espino D."/>
            <person name="Jungbluth S."/>
            <person name="Walsh D.A."/>
            <person name="Denef V.J."/>
            <person name="McMahon K.D."/>
            <person name="Konstantinidis K.T."/>
            <person name="Eloe-Fadrosh E.A."/>
            <person name="Kyrpides N.C."/>
            <person name="Woyke T."/>
        </authorList>
    </citation>
    <scope>NUCLEOTIDE SEQUENCE</scope>
    <source>
        <strain evidence="1">GVMAG-M-3300025860-20</strain>
    </source>
</reference>
<accession>A0A6C0J803</accession>
<dbReference type="AlphaFoldDB" id="A0A6C0J803"/>
<organism evidence="1">
    <name type="scientific">viral metagenome</name>
    <dbReference type="NCBI Taxonomy" id="1070528"/>
    <lineage>
        <taxon>unclassified sequences</taxon>
        <taxon>metagenomes</taxon>
        <taxon>organismal metagenomes</taxon>
    </lineage>
</organism>
<name>A0A6C0J803_9ZZZZ</name>
<protein>
    <submittedName>
        <fullName evidence="1">Uncharacterized protein</fullName>
    </submittedName>
</protein>